<dbReference type="SUPFAM" id="SSF46938">
    <property type="entry name" value="CRAL/TRIO N-terminal domain"/>
    <property type="match status" value="1"/>
</dbReference>
<evidence type="ECO:0000259" key="1">
    <source>
        <dbReference type="PROSITE" id="PS50191"/>
    </source>
</evidence>
<reference evidence="2 3" key="1">
    <citation type="submission" date="2014-04" db="EMBL/GenBank/DDBJ databases">
        <title>Evolutionary Origins and Diversification of the Mycorrhizal Mutualists.</title>
        <authorList>
            <consortium name="DOE Joint Genome Institute"/>
            <consortium name="Mycorrhizal Genomics Consortium"/>
            <person name="Kohler A."/>
            <person name="Kuo A."/>
            <person name="Nagy L.G."/>
            <person name="Floudas D."/>
            <person name="Copeland A."/>
            <person name="Barry K.W."/>
            <person name="Cichocki N."/>
            <person name="Veneault-Fourrey C."/>
            <person name="LaButti K."/>
            <person name="Lindquist E.A."/>
            <person name="Lipzen A."/>
            <person name="Lundell T."/>
            <person name="Morin E."/>
            <person name="Murat C."/>
            <person name="Riley R."/>
            <person name="Ohm R."/>
            <person name="Sun H."/>
            <person name="Tunlid A."/>
            <person name="Henrissat B."/>
            <person name="Grigoriev I.V."/>
            <person name="Hibbett D.S."/>
            <person name="Martin F."/>
        </authorList>
    </citation>
    <scope>NUCLEOTIDE SEQUENCE [LARGE SCALE GENOMIC DNA]</scope>
    <source>
        <strain evidence="2 3">FD-317 M1</strain>
    </source>
</reference>
<keyword evidence="3" id="KW-1185">Reference proteome</keyword>
<organism evidence="2 3">
    <name type="scientific">Collybiopsis luxurians FD-317 M1</name>
    <dbReference type="NCBI Taxonomy" id="944289"/>
    <lineage>
        <taxon>Eukaryota</taxon>
        <taxon>Fungi</taxon>
        <taxon>Dikarya</taxon>
        <taxon>Basidiomycota</taxon>
        <taxon>Agaricomycotina</taxon>
        <taxon>Agaricomycetes</taxon>
        <taxon>Agaricomycetidae</taxon>
        <taxon>Agaricales</taxon>
        <taxon>Marasmiineae</taxon>
        <taxon>Omphalotaceae</taxon>
        <taxon>Collybiopsis</taxon>
        <taxon>Collybiopsis luxurians</taxon>
    </lineage>
</organism>
<dbReference type="InterPro" id="IPR051026">
    <property type="entry name" value="PI/PC_transfer"/>
</dbReference>
<name>A0A0D0CVE6_9AGAR</name>
<dbReference type="OrthoDB" id="1434354at2759"/>
<dbReference type="InterPro" id="IPR036865">
    <property type="entry name" value="CRAL-TRIO_dom_sf"/>
</dbReference>
<evidence type="ECO:0000313" key="3">
    <source>
        <dbReference type="Proteomes" id="UP000053593"/>
    </source>
</evidence>
<dbReference type="InterPro" id="IPR001251">
    <property type="entry name" value="CRAL-TRIO_dom"/>
</dbReference>
<dbReference type="SUPFAM" id="SSF52087">
    <property type="entry name" value="CRAL/TRIO domain"/>
    <property type="match status" value="1"/>
</dbReference>
<dbReference type="PANTHER" id="PTHR45657">
    <property type="entry name" value="CRAL-TRIO DOMAIN-CONTAINING PROTEIN YKL091C-RELATED"/>
    <property type="match status" value="1"/>
</dbReference>
<evidence type="ECO:0000313" key="2">
    <source>
        <dbReference type="EMBL" id="KIK59963.1"/>
    </source>
</evidence>
<gene>
    <name evidence="2" type="ORF">GYMLUDRAFT_168497</name>
</gene>
<dbReference type="AlphaFoldDB" id="A0A0D0CVE6"/>
<dbReference type="EMBL" id="KN834777">
    <property type="protein sequence ID" value="KIK59963.1"/>
    <property type="molecule type" value="Genomic_DNA"/>
</dbReference>
<dbReference type="Pfam" id="PF00650">
    <property type="entry name" value="CRAL_TRIO"/>
    <property type="match status" value="1"/>
</dbReference>
<dbReference type="Gene3D" id="3.40.525.10">
    <property type="entry name" value="CRAL-TRIO lipid binding domain"/>
    <property type="match status" value="1"/>
</dbReference>
<protein>
    <recommendedName>
        <fullName evidence="1">CRAL-TRIO domain-containing protein</fullName>
    </recommendedName>
</protein>
<feature type="non-terminal residue" evidence="2">
    <location>
        <position position="1"/>
    </location>
</feature>
<sequence>KFDVALAKAMIINCEKWRKEFGVHDIIKYVFLNFFEKEEVDKYYPQFYHKMGKDGHPIYIEQFRKLDFRALYVWTTQDHLLKHLLWINDKFITSHLPACSTAVGHPVETSCTILDLKDVSLSNFYHVKDYIMAASSIGQNH</sequence>
<accession>A0A0D0CVE6</accession>
<feature type="domain" description="CRAL-TRIO" evidence="1">
    <location>
        <begin position="36"/>
        <end position="141"/>
    </location>
</feature>
<dbReference type="InterPro" id="IPR036273">
    <property type="entry name" value="CRAL/TRIO_N_dom_sf"/>
</dbReference>
<dbReference type="HOGENOM" id="CLU_014001_0_5_1"/>
<dbReference type="PANTHER" id="PTHR45657:SF1">
    <property type="entry name" value="CRAL-TRIO DOMAIN-CONTAINING PROTEIN YKL091C-RELATED"/>
    <property type="match status" value="1"/>
</dbReference>
<dbReference type="Proteomes" id="UP000053593">
    <property type="component" value="Unassembled WGS sequence"/>
</dbReference>
<proteinExistence type="predicted"/>
<dbReference type="PROSITE" id="PS50191">
    <property type="entry name" value="CRAL_TRIO"/>
    <property type="match status" value="1"/>
</dbReference>
<dbReference type="Gene3D" id="1.10.8.20">
    <property type="entry name" value="N-terminal domain of phosphatidylinositol transfer protein sec14p"/>
    <property type="match status" value="1"/>
</dbReference>